<organism evidence="1 2">
    <name type="scientific">Luteococcus peritonei</name>
    <dbReference type="NCBI Taxonomy" id="88874"/>
    <lineage>
        <taxon>Bacteria</taxon>
        <taxon>Bacillati</taxon>
        <taxon>Actinomycetota</taxon>
        <taxon>Actinomycetes</taxon>
        <taxon>Propionibacteriales</taxon>
        <taxon>Propionibacteriaceae</taxon>
        <taxon>Luteococcus</taxon>
    </lineage>
</organism>
<protein>
    <submittedName>
        <fullName evidence="1">Uncharacterized protein</fullName>
    </submittedName>
</protein>
<proteinExistence type="predicted"/>
<gene>
    <name evidence="1" type="ORF">ACFSCS_09110</name>
</gene>
<keyword evidence="2" id="KW-1185">Reference proteome</keyword>
<comment type="caution">
    <text evidence="1">The sequence shown here is derived from an EMBL/GenBank/DDBJ whole genome shotgun (WGS) entry which is preliminary data.</text>
</comment>
<evidence type="ECO:0000313" key="1">
    <source>
        <dbReference type="EMBL" id="MFD1890337.1"/>
    </source>
</evidence>
<reference evidence="2" key="1">
    <citation type="journal article" date="2019" name="Int. J. Syst. Evol. Microbiol.">
        <title>The Global Catalogue of Microorganisms (GCM) 10K type strain sequencing project: providing services to taxonomists for standard genome sequencing and annotation.</title>
        <authorList>
            <consortium name="The Broad Institute Genomics Platform"/>
            <consortium name="The Broad Institute Genome Sequencing Center for Infectious Disease"/>
            <person name="Wu L."/>
            <person name="Ma J."/>
        </authorList>
    </citation>
    <scope>NUCLEOTIDE SEQUENCE [LARGE SCALE GENOMIC DNA]</scope>
    <source>
        <strain evidence="2">CAIM 431</strain>
    </source>
</reference>
<sequence length="65" mass="7451">MEAVYTLLDVERGVPEVWASTYDVRALLEATVRMRDGKKFWLPGPLRRRLAGTVVGELLERHQVV</sequence>
<name>A0ABW4RVH1_9ACTN</name>
<evidence type="ECO:0000313" key="2">
    <source>
        <dbReference type="Proteomes" id="UP001597326"/>
    </source>
</evidence>
<dbReference type="RefSeq" id="WP_343874825.1">
    <property type="nucleotide sequence ID" value="NZ_BAAAIX010000027.1"/>
</dbReference>
<accession>A0ABW4RVH1</accession>
<dbReference type="Proteomes" id="UP001597326">
    <property type="component" value="Unassembled WGS sequence"/>
</dbReference>
<dbReference type="EMBL" id="JBHUFZ010000019">
    <property type="protein sequence ID" value="MFD1890337.1"/>
    <property type="molecule type" value="Genomic_DNA"/>
</dbReference>